<dbReference type="Pfam" id="PF05367">
    <property type="entry name" value="Phage_endo_I"/>
    <property type="match status" value="1"/>
</dbReference>
<reference evidence="2" key="1">
    <citation type="submission" date="2016-10" db="EMBL/GenBank/DDBJ databases">
        <authorList>
            <person name="Wibberg D."/>
        </authorList>
    </citation>
    <scope>NUCLEOTIDE SEQUENCE [LARGE SCALE GENOMIC DNA]</scope>
</reference>
<keyword evidence="1" id="KW-0540">Nuclease</keyword>
<keyword evidence="1" id="KW-0255">Endonuclease</keyword>
<dbReference type="InterPro" id="IPR011335">
    <property type="entry name" value="Restrct_endonuc-II-like"/>
</dbReference>
<dbReference type="CDD" id="cd22324">
    <property type="entry name" value="Endonuclease_I"/>
    <property type="match status" value="1"/>
</dbReference>
<gene>
    <name evidence="1" type="ORF">DSM25559_1860</name>
</gene>
<name>A0A1R3TT71_9HYPH</name>
<evidence type="ECO:0000313" key="2">
    <source>
        <dbReference type="Proteomes" id="UP000187891"/>
    </source>
</evidence>
<dbReference type="STRING" id="1907666.DSM25559_1860"/>
<accession>A0A1R3TT71</accession>
<dbReference type="AlphaFoldDB" id="A0A1R3TT71"/>
<proteinExistence type="predicted"/>
<dbReference type="EMBL" id="FMUE01000003">
    <property type="protein sequence ID" value="SCX19556.1"/>
    <property type="molecule type" value="Genomic_DNA"/>
</dbReference>
<protein>
    <submittedName>
        <fullName evidence="1">Endonuclease I</fullName>
    </submittedName>
</protein>
<dbReference type="InterPro" id="IPR008029">
    <property type="entry name" value="Phage_T7_Gp3_endoDNaseI"/>
</dbReference>
<evidence type="ECO:0000313" key="1">
    <source>
        <dbReference type="EMBL" id="SCX19556.1"/>
    </source>
</evidence>
<keyword evidence="1" id="KW-0378">Hydrolase</keyword>
<dbReference type="GO" id="GO:0015074">
    <property type="term" value="P:DNA integration"/>
    <property type="evidence" value="ECO:0007669"/>
    <property type="project" value="InterPro"/>
</dbReference>
<dbReference type="Gene3D" id="3.40.91.30">
    <property type="match status" value="1"/>
</dbReference>
<organism evidence="1 2">
    <name type="scientific">Agrobacterium rosae</name>
    <dbReference type="NCBI Taxonomy" id="1972867"/>
    <lineage>
        <taxon>Bacteria</taxon>
        <taxon>Pseudomonadati</taxon>
        <taxon>Pseudomonadota</taxon>
        <taxon>Alphaproteobacteria</taxon>
        <taxon>Hyphomicrobiales</taxon>
        <taxon>Rhizobiaceae</taxon>
        <taxon>Rhizobium/Agrobacterium group</taxon>
        <taxon>Agrobacterium</taxon>
    </lineage>
</organism>
<dbReference type="GO" id="GO:0016032">
    <property type="term" value="P:viral process"/>
    <property type="evidence" value="ECO:0007669"/>
    <property type="project" value="InterPro"/>
</dbReference>
<dbReference type="GO" id="GO:0008833">
    <property type="term" value="F:deoxyribonuclease IV (phage-T4-induced) activity"/>
    <property type="evidence" value="ECO:0007669"/>
    <property type="project" value="InterPro"/>
</dbReference>
<dbReference type="SUPFAM" id="SSF52980">
    <property type="entry name" value="Restriction endonuclease-like"/>
    <property type="match status" value="1"/>
</dbReference>
<dbReference type="RefSeq" id="WP_077119254.1">
    <property type="nucleotide sequence ID" value="NZ_FMUE01000003.1"/>
</dbReference>
<dbReference type="Proteomes" id="UP000187891">
    <property type="component" value="Unassembled WGS sequence"/>
</dbReference>
<sequence>MRNKYEERVFKALPAGVEYEPFKLPYVLECNYLPDFVDTANKVIYEAKGFFRAQDRRKILAVKAQYPDWKIVMVLQEPNKKITKKSKTSYSMWCEKNGLDWMKG</sequence>